<evidence type="ECO:0000256" key="5">
    <source>
        <dbReference type="ARBA" id="ARBA00022801"/>
    </source>
</evidence>
<keyword evidence="1" id="KW-0808">Transferase</keyword>
<evidence type="ECO:0000256" key="1">
    <source>
        <dbReference type="ARBA" id="ARBA00022679"/>
    </source>
</evidence>
<evidence type="ECO:0000259" key="7">
    <source>
        <dbReference type="Pfam" id="PF17917"/>
    </source>
</evidence>
<evidence type="ECO:0000256" key="2">
    <source>
        <dbReference type="ARBA" id="ARBA00022695"/>
    </source>
</evidence>
<keyword evidence="2" id="KW-0548">Nucleotidyltransferase</keyword>
<dbReference type="GO" id="GO:0004519">
    <property type="term" value="F:endonuclease activity"/>
    <property type="evidence" value="ECO:0007669"/>
    <property type="project" value="UniProtKB-KW"/>
</dbReference>
<dbReference type="OrthoDB" id="126498at2759"/>
<dbReference type="EMBL" id="NBNE01005499">
    <property type="protein sequence ID" value="OWZ03477.1"/>
    <property type="molecule type" value="Genomic_DNA"/>
</dbReference>
<dbReference type="InterPro" id="IPR041373">
    <property type="entry name" value="RT_RNaseH"/>
</dbReference>
<proteinExistence type="predicted"/>
<evidence type="ECO:0000256" key="3">
    <source>
        <dbReference type="ARBA" id="ARBA00022722"/>
    </source>
</evidence>
<evidence type="ECO:0000313" key="9">
    <source>
        <dbReference type="Proteomes" id="UP000198211"/>
    </source>
</evidence>
<evidence type="ECO:0000256" key="4">
    <source>
        <dbReference type="ARBA" id="ARBA00022759"/>
    </source>
</evidence>
<dbReference type="SUPFAM" id="SSF56672">
    <property type="entry name" value="DNA/RNA polymerases"/>
    <property type="match status" value="1"/>
</dbReference>
<accession>A0A225VFB1</accession>
<dbReference type="Proteomes" id="UP000198211">
    <property type="component" value="Unassembled WGS sequence"/>
</dbReference>
<name>A0A225VFB1_9STRA</name>
<dbReference type="GO" id="GO:0003964">
    <property type="term" value="F:RNA-directed DNA polymerase activity"/>
    <property type="evidence" value="ECO:0007669"/>
    <property type="project" value="UniProtKB-KW"/>
</dbReference>
<sequence>MRGTFTGSQLNWTVIEKEALPIVLACEKLDYLLLRPKAFQMFCYHRNLVHVFAPDESVKKHVKGKLLRWAMKFMGFQYIVEHVPGPNNVWAEMASRWAGNHTPTATLKRLQTS</sequence>
<dbReference type="PANTHER" id="PTHR34072">
    <property type="entry name" value="ENZYMATIC POLYPROTEIN-RELATED"/>
    <property type="match status" value="1"/>
</dbReference>
<protein>
    <recommendedName>
        <fullName evidence="7">Reverse transcriptase RNase H-like domain-containing protein</fullName>
    </recommendedName>
</protein>
<dbReference type="InterPro" id="IPR043502">
    <property type="entry name" value="DNA/RNA_pol_sf"/>
</dbReference>
<keyword evidence="9" id="KW-1185">Reference proteome</keyword>
<comment type="caution">
    <text evidence="8">The sequence shown here is derived from an EMBL/GenBank/DDBJ whole genome shotgun (WGS) entry which is preliminary data.</text>
</comment>
<reference evidence="9" key="1">
    <citation type="submission" date="2017-03" db="EMBL/GenBank/DDBJ databases">
        <title>Phytopthora megakarya and P. palmivora, two closely related causual agents of cacao black pod achieved similar genome size and gene model numbers by different mechanisms.</title>
        <authorList>
            <person name="Ali S."/>
            <person name="Shao J."/>
            <person name="Larry D.J."/>
            <person name="Kronmiller B."/>
            <person name="Shen D."/>
            <person name="Strem M.D."/>
            <person name="Melnick R.L."/>
            <person name="Guiltinan M.J."/>
            <person name="Tyler B.M."/>
            <person name="Meinhardt L.W."/>
            <person name="Bailey B.A."/>
        </authorList>
    </citation>
    <scope>NUCLEOTIDE SEQUENCE [LARGE SCALE GENOMIC DNA]</scope>
    <source>
        <strain evidence="9">zdho120</strain>
    </source>
</reference>
<dbReference type="AlphaFoldDB" id="A0A225VFB1"/>
<evidence type="ECO:0000313" key="8">
    <source>
        <dbReference type="EMBL" id="OWZ03477.1"/>
    </source>
</evidence>
<evidence type="ECO:0000256" key="6">
    <source>
        <dbReference type="ARBA" id="ARBA00022918"/>
    </source>
</evidence>
<feature type="domain" description="Reverse transcriptase RNase H-like" evidence="7">
    <location>
        <begin position="4"/>
        <end position="76"/>
    </location>
</feature>
<keyword evidence="3" id="KW-0540">Nuclease</keyword>
<dbReference type="STRING" id="4795.A0A225VFB1"/>
<dbReference type="PANTHER" id="PTHR34072:SF56">
    <property type="entry name" value="REVERSE TRANSCRIPTASE_RETROTRANSPOSON-DERIVED PROTEIN RNASE H-LIKE DOMAIN-CONTAINING PROTEIN"/>
    <property type="match status" value="1"/>
</dbReference>
<keyword evidence="5" id="KW-0378">Hydrolase</keyword>
<organism evidence="8 9">
    <name type="scientific">Phytophthora megakarya</name>
    <dbReference type="NCBI Taxonomy" id="4795"/>
    <lineage>
        <taxon>Eukaryota</taxon>
        <taxon>Sar</taxon>
        <taxon>Stramenopiles</taxon>
        <taxon>Oomycota</taxon>
        <taxon>Peronosporomycetes</taxon>
        <taxon>Peronosporales</taxon>
        <taxon>Peronosporaceae</taxon>
        <taxon>Phytophthora</taxon>
    </lineage>
</organism>
<keyword evidence="6" id="KW-0695">RNA-directed DNA polymerase</keyword>
<gene>
    <name evidence="8" type="ORF">PHMEG_00024785</name>
</gene>
<dbReference type="Pfam" id="PF17917">
    <property type="entry name" value="RT_RNaseH"/>
    <property type="match status" value="1"/>
</dbReference>
<dbReference type="GO" id="GO:0016787">
    <property type="term" value="F:hydrolase activity"/>
    <property type="evidence" value="ECO:0007669"/>
    <property type="project" value="UniProtKB-KW"/>
</dbReference>
<keyword evidence="4" id="KW-0255">Endonuclease</keyword>